<name>A0ABT1TIY0_9GAMM</name>
<proteinExistence type="predicted"/>
<dbReference type="RefSeq" id="WP_256603379.1">
    <property type="nucleotide sequence ID" value="NZ_JANIBJ010000029.1"/>
</dbReference>
<sequence length="187" mass="21023">MHRRTLFLAVFGLSILLTGCKKELKPDQLAPGVQTGQVYYTQFSLFQEKNNFRTTNYRKGILIPINTPVTLQAINSGQADLRLVESGQPLSIENVSKHTQEDMQTAFKKIAAPAKVDLSQFSAAEQEAILAGQVKKGMSRKAVLAAIGYPPLTETPTLNSNDWVYWKHRFDRFVVHFKNDKVDNIVD</sequence>
<dbReference type="EMBL" id="JANIBJ010000029">
    <property type="protein sequence ID" value="MCQ8105419.1"/>
    <property type="molecule type" value="Genomic_DNA"/>
</dbReference>
<evidence type="ECO:0000313" key="2">
    <source>
        <dbReference type="EMBL" id="MCQ8105419.1"/>
    </source>
</evidence>
<evidence type="ECO:0000256" key="1">
    <source>
        <dbReference type="ARBA" id="ARBA00022729"/>
    </source>
</evidence>
<protein>
    <submittedName>
        <fullName evidence="2">Outer membrane protein assembly factor BamE</fullName>
    </submittedName>
</protein>
<dbReference type="InterPro" id="IPR037873">
    <property type="entry name" value="BamE-like"/>
</dbReference>
<accession>A0ABT1TIY0</accession>
<dbReference type="PROSITE" id="PS51257">
    <property type="entry name" value="PROKAR_LIPOPROTEIN"/>
    <property type="match status" value="1"/>
</dbReference>
<reference evidence="2 3" key="1">
    <citation type="submission" date="2022-07" db="EMBL/GenBank/DDBJ databases">
        <title>Methylomonas rivi sp. nov., Methylomonas rosea sp. nov., Methylomonas aureus sp. nov. and Methylomonas subterranea sp. nov., four novel methanotrophs isolated from a freshwater creek and the deep terrestrial subsurface.</title>
        <authorList>
            <person name="Abin C."/>
            <person name="Sankaranarayanan K."/>
            <person name="Garner C."/>
            <person name="Sindelar R."/>
            <person name="Kotary K."/>
            <person name="Garner R."/>
            <person name="Barclay S."/>
            <person name="Lawson P."/>
            <person name="Krumholz L."/>
        </authorList>
    </citation>
    <scope>NUCLEOTIDE SEQUENCE [LARGE SCALE GENOMIC DNA]</scope>
    <source>
        <strain evidence="2 3">SURF-2</strain>
    </source>
</reference>
<evidence type="ECO:0000313" key="3">
    <source>
        <dbReference type="Proteomes" id="UP001524499"/>
    </source>
</evidence>
<keyword evidence="1" id="KW-0732">Signal</keyword>
<gene>
    <name evidence="2" type="ORF">NP590_14985</name>
</gene>
<dbReference type="Gene3D" id="3.30.1450.10">
    <property type="match status" value="1"/>
</dbReference>
<keyword evidence="3" id="KW-1185">Reference proteome</keyword>
<comment type="caution">
    <text evidence="2">The sequence shown here is derived from an EMBL/GenBank/DDBJ whole genome shotgun (WGS) entry which is preliminary data.</text>
</comment>
<dbReference type="Proteomes" id="UP001524499">
    <property type="component" value="Unassembled WGS sequence"/>
</dbReference>
<organism evidence="2 3">
    <name type="scientific">Methylomonas subterranea</name>
    <dbReference type="NCBI Taxonomy" id="2952225"/>
    <lineage>
        <taxon>Bacteria</taxon>
        <taxon>Pseudomonadati</taxon>
        <taxon>Pseudomonadota</taxon>
        <taxon>Gammaproteobacteria</taxon>
        <taxon>Methylococcales</taxon>
        <taxon>Methylococcaceae</taxon>
        <taxon>Methylomonas</taxon>
    </lineage>
</organism>